<keyword evidence="1" id="KW-1133">Transmembrane helix</keyword>
<feature type="transmembrane region" description="Helical" evidence="1">
    <location>
        <begin position="31"/>
        <end position="54"/>
    </location>
</feature>
<protein>
    <submittedName>
        <fullName evidence="2">Uncharacterized protein</fullName>
    </submittedName>
</protein>
<organism evidence="2 3">
    <name type="scientific">Bradyrhizobium erythrophlei</name>
    <dbReference type="NCBI Taxonomy" id="1437360"/>
    <lineage>
        <taxon>Bacteria</taxon>
        <taxon>Pseudomonadati</taxon>
        <taxon>Pseudomonadota</taxon>
        <taxon>Alphaproteobacteria</taxon>
        <taxon>Hyphomicrobiales</taxon>
        <taxon>Nitrobacteraceae</taxon>
        <taxon>Bradyrhizobium</taxon>
    </lineage>
</organism>
<evidence type="ECO:0000313" key="2">
    <source>
        <dbReference type="EMBL" id="SHG10520.1"/>
    </source>
</evidence>
<sequence length="67" mass="7401">MTFLGRERVTPGGPLELEREVAAAYLRAAHAYMLISMPTGTSTIFGVFQAILALHARPDAFRPREIN</sequence>
<evidence type="ECO:0000256" key="1">
    <source>
        <dbReference type="SAM" id="Phobius"/>
    </source>
</evidence>
<name>A0A1M5H3F5_9BRAD</name>
<proteinExistence type="predicted"/>
<dbReference type="EMBL" id="LT670818">
    <property type="protein sequence ID" value="SHG10520.1"/>
    <property type="molecule type" value="Genomic_DNA"/>
</dbReference>
<accession>A0A1M5H3F5</accession>
<evidence type="ECO:0000313" key="3">
    <source>
        <dbReference type="Proteomes" id="UP000190675"/>
    </source>
</evidence>
<reference evidence="2 3" key="1">
    <citation type="submission" date="2016-11" db="EMBL/GenBank/DDBJ databases">
        <authorList>
            <person name="Jaros S."/>
            <person name="Januszkiewicz K."/>
            <person name="Wedrychowicz H."/>
        </authorList>
    </citation>
    <scope>NUCLEOTIDE SEQUENCE [LARGE SCALE GENOMIC DNA]</scope>
    <source>
        <strain evidence="2 3">GAS242</strain>
    </source>
</reference>
<keyword evidence="1" id="KW-0812">Transmembrane</keyword>
<dbReference type="Proteomes" id="UP000190675">
    <property type="component" value="Chromosome I"/>
</dbReference>
<gene>
    <name evidence="2" type="ORF">SAMN05444169_0561</name>
</gene>
<keyword evidence="1" id="KW-0472">Membrane</keyword>
<dbReference type="AlphaFoldDB" id="A0A1M5H3F5"/>